<dbReference type="InterPro" id="IPR057678">
    <property type="entry name" value="DUF7918"/>
</dbReference>
<dbReference type="EMBL" id="JARJCW010000089">
    <property type="protein sequence ID" value="KAJ7195648.1"/>
    <property type="molecule type" value="Genomic_DNA"/>
</dbReference>
<sequence length="280" mass="31474">MKLDQFSAWISVDGVALTEFATEYSPDRKEASCWIPSEQDKQFCVHFENDKPSRSIRLSGRTFVDGIGCGGRPLLINRSGNVSSGSRDSVSTSEYTRRPLVFGKQTLTDDDAYLNTPISPDFGSIKVTLSQMEDANLRMSGWRKHHESPPLHERSKKALGHSIKFGAEVKSHRNLKTPYMPIKNFVNFTFKYRPIELLRAEGIAPPEQAQARAASSSEILDLTLDTDDEGDTAAELERLEARVLALKERSKRTEPSHPRIKREMKTEESSFKAGEIIDLT</sequence>
<evidence type="ECO:0000256" key="1">
    <source>
        <dbReference type="SAM" id="MobiDB-lite"/>
    </source>
</evidence>
<feature type="compositionally biased region" description="Basic and acidic residues" evidence="1">
    <location>
        <begin position="248"/>
        <end position="270"/>
    </location>
</feature>
<organism evidence="3 4">
    <name type="scientific">Mycena pura</name>
    <dbReference type="NCBI Taxonomy" id="153505"/>
    <lineage>
        <taxon>Eukaryota</taxon>
        <taxon>Fungi</taxon>
        <taxon>Dikarya</taxon>
        <taxon>Basidiomycota</taxon>
        <taxon>Agaricomycotina</taxon>
        <taxon>Agaricomycetes</taxon>
        <taxon>Agaricomycetidae</taxon>
        <taxon>Agaricales</taxon>
        <taxon>Marasmiineae</taxon>
        <taxon>Mycenaceae</taxon>
        <taxon>Mycena</taxon>
    </lineage>
</organism>
<evidence type="ECO:0000259" key="2">
    <source>
        <dbReference type="Pfam" id="PF25534"/>
    </source>
</evidence>
<proteinExistence type="predicted"/>
<accession>A0AAD6Y5Y5</accession>
<feature type="domain" description="DUF7918" evidence="2">
    <location>
        <begin position="10"/>
        <end position="205"/>
    </location>
</feature>
<evidence type="ECO:0000313" key="3">
    <source>
        <dbReference type="EMBL" id="KAJ7195648.1"/>
    </source>
</evidence>
<dbReference type="Pfam" id="PF25534">
    <property type="entry name" value="DUF7918"/>
    <property type="match status" value="1"/>
</dbReference>
<keyword evidence="4" id="KW-1185">Reference proteome</keyword>
<dbReference type="Proteomes" id="UP001219525">
    <property type="component" value="Unassembled WGS sequence"/>
</dbReference>
<gene>
    <name evidence="3" type="ORF">GGX14DRAFT_474616</name>
</gene>
<feature type="region of interest" description="Disordered" evidence="1">
    <location>
        <begin position="248"/>
        <end position="280"/>
    </location>
</feature>
<protein>
    <recommendedName>
        <fullName evidence="2">DUF7918 domain-containing protein</fullName>
    </recommendedName>
</protein>
<dbReference type="AlphaFoldDB" id="A0AAD6Y5Y5"/>
<evidence type="ECO:0000313" key="4">
    <source>
        <dbReference type="Proteomes" id="UP001219525"/>
    </source>
</evidence>
<comment type="caution">
    <text evidence="3">The sequence shown here is derived from an EMBL/GenBank/DDBJ whole genome shotgun (WGS) entry which is preliminary data.</text>
</comment>
<dbReference type="PANTHER" id="PTHR36223:SF1">
    <property type="entry name" value="TRANSCRIPTION ELONGATION FACTOR EAF N-TERMINAL DOMAIN-CONTAINING PROTEIN"/>
    <property type="match status" value="1"/>
</dbReference>
<reference evidence="3" key="1">
    <citation type="submission" date="2023-03" db="EMBL/GenBank/DDBJ databases">
        <title>Massive genome expansion in bonnet fungi (Mycena s.s.) driven by repeated elements and novel gene families across ecological guilds.</title>
        <authorList>
            <consortium name="Lawrence Berkeley National Laboratory"/>
            <person name="Harder C.B."/>
            <person name="Miyauchi S."/>
            <person name="Viragh M."/>
            <person name="Kuo A."/>
            <person name="Thoen E."/>
            <person name="Andreopoulos B."/>
            <person name="Lu D."/>
            <person name="Skrede I."/>
            <person name="Drula E."/>
            <person name="Henrissat B."/>
            <person name="Morin E."/>
            <person name="Kohler A."/>
            <person name="Barry K."/>
            <person name="LaButti K."/>
            <person name="Morin E."/>
            <person name="Salamov A."/>
            <person name="Lipzen A."/>
            <person name="Mereny Z."/>
            <person name="Hegedus B."/>
            <person name="Baldrian P."/>
            <person name="Stursova M."/>
            <person name="Weitz H."/>
            <person name="Taylor A."/>
            <person name="Grigoriev I.V."/>
            <person name="Nagy L.G."/>
            <person name="Martin F."/>
            <person name="Kauserud H."/>
        </authorList>
    </citation>
    <scope>NUCLEOTIDE SEQUENCE</scope>
    <source>
        <strain evidence="3">9144</strain>
    </source>
</reference>
<name>A0AAD6Y5Y5_9AGAR</name>
<dbReference type="PANTHER" id="PTHR36223">
    <property type="entry name" value="BETA-LACTAMASE-TYPE TRANSPEPTIDASE FOLD DOMAIN CONTAINING PROTEIN"/>
    <property type="match status" value="1"/>
</dbReference>